<evidence type="ECO:0000256" key="4">
    <source>
        <dbReference type="PROSITE-ProRule" id="PRU00175"/>
    </source>
</evidence>
<dbReference type="GO" id="GO:0007131">
    <property type="term" value="P:reciprocal meiotic recombination"/>
    <property type="evidence" value="ECO:0007669"/>
    <property type="project" value="InterPro"/>
</dbReference>
<dbReference type="EMBL" id="KN847317">
    <property type="protein sequence ID" value="KIW60548.1"/>
    <property type="molecule type" value="Genomic_DNA"/>
</dbReference>
<dbReference type="OrthoDB" id="441210at2759"/>
<proteinExistence type="predicted"/>
<dbReference type="InterPro" id="IPR017907">
    <property type="entry name" value="Znf_RING_CS"/>
</dbReference>
<dbReference type="PROSITE" id="PS50089">
    <property type="entry name" value="ZF_RING_2"/>
    <property type="match status" value="1"/>
</dbReference>
<dbReference type="InterPro" id="IPR001841">
    <property type="entry name" value="Znf_RING"/>
</dbReference>
<dbReference type="InterPro" id="IPR042448">
    <property type="entry name" value="CCNB1IP1"/>
</dbReference>
<dbReference type="PANTHER" id="PTHR14305">
    <property type="entry name" value="E3 UBIQUITIN-PROTEIN LIGASE CCNB1IP1"/>
    <property type="match status" value="1"/>
</dbReference>
<dbReference type="RefSeq" id="XP_013321132.1">
    <property type="nucleotide sequence ID" value="XM_013465678.1"/>
</dbReference>
<name>A0A0D2EXW6_9EURO</name>
<protein>
    <recommendedName>
        <fullName evidence="7">RING-type domain-containing protein</fullName>
    </recommendedName>
</protein>
<dbReference type="STRING" id="348802.A0A0D2EXW6"/>
<keyword evidence="9" id="KW-1185">Reference proteome</keyword>
<evidence type="ECO:0000256" key="6">
    <source>
        <dbReference type="SAM" id="MobiDB-lite"/>
    </source>
</evidence>
<dbReference type="Proteomes" id="UP000054342">
    <property type="component" value="Unassembled WGS sequence"/>
</dbReference>
<evidence type="ECO:0000313" key="9">
    <source>
        <dbReference type="Proteomes" id="UP000054342"/>
    </source>
</evidence>
<dbReference type="GO" id="GO:0061630">
    <property type="term" value="F:ubiquitin protein ligase activity"/>
    <property type="evidence" value="ECO:0007669"/>
    <property type="project" value="InterPro"/>
</dbReference>
<dbReference type="GO" id="GO:0008270">
    <property type="term" value="F:zinc ion binding"/>
    <property type="evidence" value="ECO:0007669"/>
    <property type="project" value="UniProtKB-KW"/>
</dbReference>
<reference evidence="8 9" key="1">
    <citation type="submission" date="2015-01" db="EMBL/GenBank/DDBJ databases">
        <title>The Genome Sequence of Exophiala xenobiotica CBS118157.</title>
        <authorList>
            <consortium name="The Broad Institute Genomics Platform"/>
            <person name="Cuomo C."/>
            <person name="de Hoog S."/>
            <person name="Gorbushina A."/>
            <person name="Stielow B."/>
            <person name="Teixiera M."/>
            <person name="Abouelleil A."/>
            <person name="Chapman S.B."/>
            <person name="Priest M."/>
            <person name="Young S.K."/>
            <person name="Wortman J."/>
            <person name="Nusbaum C."/>
            <person name="Birren B."/>
        </authorList>
    </citation>
    <scope>NUCLEOTIDE SEQUENCE [LARGE SCALE GENOMIC DNA]</scope>
    <source>
        <strain evidence="8 9">CBS 118157</strain>
    </source>
</reference>
<dbReference type="SUPFAM" id="SSF57850">
    <property type="entry name" value="RING/U-box"/>
    <property type="match status" value="1"/>
</dbReference>
<keyword evidence="5" id="KW-0175">Coiled coil</keyword>
<keyword evidence="3" id="KW-0862">Zinc</keyword>
<organism evidence="8 9">
    <name type="scientific">Exophiala xenobiotica</name>
    <dbReference type="NCBI Taxonomy" id="348802"/>
    <lineage>
        <taxon>Eukaryota</taxon>
        <taxon>Fungi</taxon>
        <taxon>Dikarya</taxon>
        <taxon>Ascomycota</taxon>
        <taxon>Pezizomycotina</taxon>
        <taxon>Eurotiomycetes</taxon>
        <taxon>Chaetothyriomycetidae</taxon>
        <taxon>Chaetothyriales</taxon>
        <taxon>Herpotrichiellaceae</taxon>
        <taxon>Exophiala</taxon>
    </lineage>
</organism>
<evidence type="ECO:0000256" key="5">
    <source>
        <dbReference type="SAM" id="Coils"/>
    </source>
</evidence>
<dbReference type="PROSITE" id="PS00518">
    <property type="entry name" value="ZF_RING_1"/>
    <property type="match status" value="1"/>
</dbReference>
<sequence length="385" mass="42050">MEQPLTCNNQNGGACRAVLKREAVVTTCSHIFCLSCAQTTGLAEAPLDRRRCPACQSQLPSPDDAVQTRLNPTEEYKTSVLSGLDPGAILDCAGRAIAFWTYQITHEIAYQQYVAKNLTDRYTNLNAAMDNVVHEANTEIQTMQKKLEDLSRAHQGLQQRYDELADSYREKSRKLGTIQKLYNAIKQRDQAREMIAPAASKDVEQTLQSLGSVRRSEAGFPKPDLRRQTQPGTNPSLPERGPHPIGAAHGGVEQLHPQQRSGSSVLGTHQRGMPSARTLPVTKLPTAGVSGTPLHREALPTHARTAVSRSQIPVTSTRAQFQHDQHVPGSSRLQSIQASSVPVSMQSHSAIPSGVKNGRPGTAGSVDMNPKFDQYAGKFYHTTHP</sequence>
<evidence type="ECO:0000256" key="1">
    <source>
        <dbReference type="ARBA" id="ARBA00022723"/>
    </source>
</evidence>
<dbReference type="AlphaFoldDB" id="A0A0D2EXW6"/>
<evidence type="ECO:0000313" key="8">
    <source>
        <dbReference type="EMBL" id="KIW60548.1"/>
    </source>
</evidence>
<feature type="region of interest" description="Disordered" evidence="6">
    <location>
        <begin position="348"/>
        <end position="368"/>
    </location>
</feature>
<feature type="region of interest" description="Disordered" evidence="6">
    <location>
        <begin position="212"/>
        <end position="276"/>
    </location>
</feature>
<evidence type="ECO:0000256" key="3">
    <source>
        <dbReference type="ARBA" id="ARBA00022833"/>
    </source>
</evidence>
<keyword evidence="1" id="KW-0479">Metal-binding</keyword>
<dbReference type="Pfam" id="PF14634">
    <property type="entry name" value="zf-RING_5"/>
    <property type="match status" value="1"/>
</dbReference>
<feature type="compositionally biased region" description="Polar residues" evidence="6">
    <location>
        <begin position="256"/>
        <end position="267"/>
    </location>
</feature>
<dbReference type="HOGENOM" id="CLU_049340_0_0_1"/>
<dbReference type="GO" id="GO:0000795">
    <property type="term" value="C:synaptonemal complex"/>
    <property type="evidence" value="ECO:0007669"/>
    <property type="project" value="InterPro"/>
</dbReference>
<gene>
    <name evidence="8" type="ORF">PV05_00756</name>
</gene>
<evidence type="ECO:0000256" key="2">
    <source>
        <dbReference type="ARBA" id="ARBA00022771"/>
    </source>
</evidence>
<dbReference type="Gene3D" id="3.30.40.10">
    <property type="entry name" value="Zinc/RING finger domain, C3HC4 (zinc finger)"/>
    <property type="match status" value="1"/>
</dbReference>
<evidence type="ECO:0000259" key="7">
    <source>
        <dbReference type="PROSITE" id="PS50089"/>
    </source>
</evidence>
<accession>A0A0D2EXW6</accession>
<dbReference type="InterPro" id="IPR013083">
    <property type="entry name" value="Znf_RING/FYVE/PHD"/>
</dbReference>
<dbReference type="PANTHER" id="PTHR14305:SF0">
    <property type="entry name" value="E3 UBIQUITIN-PROTEIN LIGASE CCNB1IP1"/>
    <property type="match status" value="1"/>
</dbReference>
<keyword evidence="2 4" id="KW-0863">Zinc-finger</keyword>
<feature type="domain" description="RING-type" evidence="7">
    <location>
        <begin position="15"/>
        <end position="56"/>
    </location>
</feature>
<dbReference type="GeneID" id="25322664"/>
<feature type="coiled-coil region" evidence="5">
    <location>
        <begin position="115"/>
        <end position="174"/>
    </location>
</feature>